<dbReference type="SUPFAM" id="SSF53335">
    <property type="entry name" value="S-adenosyl-L-methionine-dependent methyltransferases"/>
    <property type="match status" value="1"/>
</dbReference>
<dbReference type="EMBL" id="FNMZ01000004">
    <property type="protein sequence ID" value="SDX23495.1"/>
    <property type="molecule type" value="Genomic_DNA"/>
</dbReference>
<accession>A0A1H3A1H7</accession>
<dbReference type="PANTHER" id="PTHR34203">
    <property type="entry name" value="METHYLTRANSFERASE, FKBM FAMILY PROTEIN"/>
    <property type="match status" value="1"/>
</dbReference>
<evidence type="ECO:0000313" key="2">
    <source>
        <dbReference type="EMBL" id="SDX23495.1"/>
    </source>
</evidence>
<keyword evidence="2" id="KW-0489">Methyltransferase</keyword>
<sequence length="270" mass="28854">MPSTVMQATLAGKTLRVAARSEAEREFWEALAPGAAGGWEDETLAWVAARARPGTVFVDIGAWIGPVGLLAARLGARVVALEPDPVARASLEENFALNGLRAEVIPAALHADGDGLTLYGGRKGLGASMTSALGVHRGEPVHVSTVTPAEVADRAGPGPALMKVDIEGHEYALGAELAALRARLGSLRPETGAALHLSLHPRQLWKKYRRDWKLFARRKSFEATRALLAGFGEAPMRVSGETEPLTQERLRARFGPVYANNRNFAVEIGD</sequence>
<dbReference type="STRING" id="356660.SAMN05444336_10424"/>
<keyword evidence="2" id="KW-0808">Transferase</keyword>
<dbReference type="GO" id="GO:0008168">
    <property type="term" value="F:methyltransferase activity"/>
    <property type="evidence" value="ECO:0007669"/>
    <property type="project" value="UniProtKB-KW"/>
</dbReference>
<keyword evidence="3" id="KW-1185">Reference proteome</keyword>
<dbReference type="Pfam" id="PF05050">
    <property type="entry name" value="Methyltransf_21"/>
    <property type="match status" value="1"/>
</dbReference>
<dbReference type="InterPro" id="IPR029063">
    <property type="entry name" value="SAM-dependent_MTases_sf"/>
</dbReference>
<dbReference type="PANTHER" id="PTHR34203:SF15">
    <property type="entry name" value="SLL1173 PROTEIN"/>
    <property type="match status" value="1"/>
</dbReference>
<dbReference type="OrthoDB" id="4104638at2"/>
<evidence type="ECO:0000259" key="1">
    <source>
        <dbReference type="Pfam" id="PF05050"/>
    </source>
</evidence>
<organism evidence="2 3">
    <name type="scientific">Albimonas donghaensis</name>
    <dbReference type="NCBI Taxonomy" id="356660"/>
    <lineage>
        <taxon>Bacteria</taxon>
        <taxon>Pseudomonadati</taxon>
        <taxon>Pseudomonadota</taxon>
        <taxon>Alphaproteobacteria</taxon>
        <taxon>Rhodobacterales</taxon>
        <taxon>Paracoccaceae</taxon>
        <taxon>Albimonas</taxon>
    </lineage>
</organism>
<protein>
    <submittedName>
        <fullName evidence="2">Methyltransferase, FkbM family</fullName>
    </submittedName>
</protein>
<dbReference type="AlphaFoldDB" id="A0A1H3A1H7"/>
<evidence type="ECO:0000313" key="3">
    <source>
        <dbReference type="Proteomes" id="UP000199118"/>
    </source>
</evidence>
<dbReference type="InterPro" id="IPR006342">
    <property type="entry name" value="FkbM_mtfrase"/>
</dbReference>
<dbReference type="InterPro" id="IPR052514">
    <property type="entry name" value="SAM-dependent_MTase"/>
</dbReference>
<feature type="domain" description="Methyltransferase FkbM" evidence="1">
    <location>
        <begin position="74"/>
        <end position="172"/>
    </location>
</feature>
<dbReference type="RefSeq" id="WP_092682165.1">
    <property type="nucleotide sequence ID" value="NZ_FNMZ01000004.1"/>
</dbReference>
<proteinExistence type="predicted"/>
<dbReference type="Proteomes" id="UP000199118">
    <property type="component" value="Unassembled WGS sequence"/>
</dbReference>
<dbReference type="GO" id="GO:0032259">
    <property type="term" value="P:methylation"/>
    <property type="evidence" value="ECO:0007669"/>
    <property type="project" value="UniProtKB-KW"/>
</dbReference>
<dbReference type="Gene3D" id="3.40.50.150">
    <property type="entry name" value="Vaccinia Virus protein VP39"/>
    <property type="match status" value="1"/>
</dbReference>
<gene>
    <name evidence="2" type="ORF">SAMN05444336_10424</name>
</gene>
<dbReference type="NCBIfam" id="TIGR01444">
    <property type="entry name" value="fkbM_fam"/>
    <property type="match status" value="1"/>
</dbReference>
<reference evidence="2 3" key="1">
    <citation type="submission" date="2016-10" db="EMBL/GenBank/DDBJ databases">
        <authorList>
            <person name="de Groot N.N."/>
        </authorList>
    </citation>
    <scope>NUCLEOTIDE SEQUENCE [LARGE SCALE GENOMIC DNA]</scope>
    <source>
        <strain evidence="2 3">DSM 17890</strain>
    </source>
</reference>
<name>A0A1H3A1H7_9RHOB</name>